<accession>A0A1C0AN73</accession>
<reference evidence="8" key="1">
    <citation type="submission" date="2016-07" db="EMBL/GenBank/DDBJ databases">
        <authorList>
            <person name="Florea S."/>
            <person name="Webb J.S."/>
            <person name="Jaromczyk J."/>
            <person name="Schardl C.L."/>
        </authorList>
    </citation>
    <scope>NUCLEOTIDE SEQUENCE [LARGE SCALE GENOMIC DNA]</scope>
    <source>
        <strain evidence="8">IPBSL-7</strain>
    </source>
</reference>
<dbReference type="SUPFAM" id="SSF103481">
    <property type="entry name" value="Multidrug resistance efflux transporter EmrE"/>
    <property type="match status" value="1"/>
</dbReference>
<keyword evidence="3" id="KW-1003">Cell membrane</keyword>
<dbReference type="PANTHER" id="PTHR42920">
    <property type="entry name" value="OS03G0707200 PROTEIN-RELATED"/>
    <property type="match status" value="1"/>
</dbReference>
<dbReference type="Pfam" id="PF00892">
    <property type="entry name" value="EamA"/>
    <property type="match status" value="1"/>
</dbReference>
<keyword evidence="8" id="KW-1185">Reference proteome</keyword>
<dbReference type="RefSeq" id="WP_068751435.1">
    <property type="nucleotide sequence ID" value="NZ_LR214441.1"/>
</dbReference>
<dbReference type="EMBL" id="MBQD01000020">
    <property type="protein sequence ID" value="OCL34753.1"/>
    <property type="molecule type" value="Genomic_DNA"/>
</dbReference>
<keyword evidence="5" id="KW-1133">Transmembrane helix</keyword>
<evidence type="ECO:0000256" key="4">
    <source>
        <dbReference type="ARBA" id="ARBA00022692"/>
    </source>
</evidence>
<dbReference type="Proteomes" id="UP000093501">
    <property type="component" value="Unassembled WGS sequence"/>
</dbReference>
<comment type="similarity">
    <text evidence="2">Belongs to the EamA transporter family.</text>
</comment>
<evidence type="ECO:0000256" key="2">
    <source>
        <dbReference type="ARBA" id="ARBA00007362"/>
    </source>
</evidence>
<dbReference type="AlphaFoldDB" id="A0A1C0AN73"/>
<evidence type="ECO:0000313" key="7">
    <source>
        <dbReference type="EMBL" id="OCL34753.1"/>
    </source>
</evidence>
<comment type="caution">
    <text evidence="7">The sequence shown here is derived from an EMBL/GenBank/DDBJ whole genome shotgun (WGS) entry which is preliminary data.</text>
</comment>
<evidence type="ECO:0000256" key="6">
    <source>
        <dbReference type="ARBA" id="ARBA00023136"/>
    </source>
</evidence>
<comment type="subcellular location">
    <subcellularLocation>
        <location evidence="1">Cell membrane</location>
        <topology evidence="1">Multi-pass membrane protein</topology>
    </subcellularLocation>
</comment>
<name>A0A1C0AN73_9ACTN</name>
<keyword evidence="4" id="KW-0812">Transmembrane</keyword>
<evidence type="ECO:0000256" key="3">
    <source>
        <dbReference type="ARBA" id="ARBA00022475"/>
    </source>
</evidence>
<sequence length="293" mass="29912">MNRVHPVVLVLVAIASVQFGASLAKGAFDLAHPATLAFLRGAIASVVFIAIAPPRLSGRSRRDWAVAAGYGVCLAGMNALIYLSFARIPVGLAVTLEFVGPLALGVLGSRRAVDLLWVALAAVGVVLLGAGPTAHDPVGIALALGAGALWAAYIALAGPLGRRWQGATGLTVGSAFGVLLLAGPGLALADGAWRDPRVLGVMAMVALLSTVIPYGLELHARRSISAGTFGVLMSLEPAAAALFAWLVLGEWLRPLEWLAMAAVIAASAGAIRTAATRRARGQITVGNTRVEGA</sequence>
<dbReference type="PANTHER" id="PTHR42920:SF5">
    <property type="entry name" value="EAMA DOMAIN-CONTAINING PROTEIN"/>
    <property type="match status" value="1"/>
</dbReference>
<evidence type="ECO:0000313" key="8">
    <source>
        <dbReference type="Proteomes" id="UP000093501"/>
    </source>
</evidence>
<dbReference type="InterPro" id="IPR051258">
    <property type="entry name" value="Diverse_Substrate_Transporter"/>
</dbReference>
<gene>
    <name evidence="7" type="ORF">BCR15_03470</name>
</gene>
<dbReference type="GO" id="GO:0005886">
    <property type="term" value="C:plasma membrane"/>
    <property type="evidence" value="ECO:0007669"/>
    <property type="project" value="UniProtKB-SubCell"/>
</dbReference>
<evidence type="ECO:0000256" key="1">
    <source>
        <dbReference type="ARBA" id="ARBA00004651"/>
    </source>
</evidence>
<organism evidence="7 8">
    <name type="scientific">Tessaracoccus lapidicaptus</name>
    <dbReference type="NCBI Taxonomy" id="1427523"/>
    <lineage>
        <taxon>Bacteria</taxon>
        <taxon>Bacillati</taxon>
        <taxon>Actinomycetota</taxon>
        <taxon>Actinomycetes</taxon>
        <taxon>Propionibacteriales</taxon>
        <taxon>Propionibacteriaceae</taxon>
        <taxon>Tessaracoccus</taxon>
    </lineage>
</organism>
<proteinExistence type="inferred from homology"/>
<evidence type="ECO:0000256" key="5">
    <source>
        <dbReference type="ARBA" id="ARBA00022989"/>
    </source>
</evidence>
<keyword evidence="6" id="KW-0472">Membrane</keyword>
<dbReference type="InterPro" id="IPR000620">
    <property type="entry name" value="EamA_dom"/>
</dbReference>
<protein>
    <submittedName>
        <fullName evidence="7">Uncharacterized protein</fullName>
    </submittedName>
</protein>
<dbReference type="InterPro" id="IPR037185">
    <property type="entry name" value="EmrE-like"/>
</dbReference>